<name>A0A0C3NVF4_PISTI</name>
<organism evidence="1 2">
    <name type="scientific">Pisolithus tinctorius Marx 270</name>
    <dbReference type="NCBI Taxonomy" id="870435"/>
    <lineage>
        <taxon>Eukaryota</taxon>
        <taxon>Fungi</taxon>
        <taxon>Dikarya</taxon>
        <taxon>Basidiomycota</taxon>
        <taxon>Agaricomycotina</taxon>
        <taxon>Agaricomycetes</taxon>
        <taxon>Agaricomycetidae</taxon>
        <taxon>Boletales</taxon>
        <taxon>Sclerodermatineae</taxon>
        <taxon>Pisolithaceae</taxon>
        <taxon>Pisolithus</taxon>
    </lineage>
</organism>
<gene>
    <name evidence="1" type="ORF">M404DRAFT_1004887</name>
</gene>
<proteinExistence type="predicted"/>
<dbReference type="Proteomes" id="UP000054217">
    <property type="component" value="Unassembled WGS sequence"/>
</dbReference>
<keyword evidence="2" id="KW-1185">Reference proteome</keyword>
<reference evidence="2" key="2">
    <citation type="submission" date="2015-01" db="EMBL/GenBank/DDBJ databases">
        <title>Evolutionary Origins and Diversification of the Mycorrhizal Mutualists.</title>
        <authorList>
            <consortium name="DOE Joint Genome Institute"/>
            <consortium name="Mycorrhizal Genomics Consortium"/>
            <person name="Kohler A."/>
            <person name="Kuo A."/>
            <person name="Nagy L.G."/>
            <person name="Floudas D."/>
            <person name="Copeland A."/>
            <person name="Barry K.W."/>
            <person name="Cichocki N."/>
            <person name="Veneault-Fourrey C."/>
            <person name="LaButti K."/>
            <person name="Lindquist E.A."/>
            <person name="Lipzen A."/>
            <person name="Lundell T."/>
            <person name="Morin E."/>
            <person name="Murat C."/>
            <person name="Riley R."/>
            <person name="Ohm R."/>
            <person name="Sun H."/>
            <person name="Tunlid A."/>
            <person name="Henrissat B."/>
            <person name="Grigoriev I.V."/>
            <person name="Hibbett D.S."/>
            <person name="Martin F."/>
        </authorList>
    </citation>
    <scope>NUCLEOTIDE SEQUENCE [LARGE SCALE GENOMIC DNA]</scope>
    <source>
        <strain evidence="2">Marx 270</strain>
    </source>
</reference>
<evidence type="ECO:0000313" key="1">
    <source>
        <dbReference type="EMBL" id="KIN99208.1"/>
    </source>
</evidence>
<sequence length="55" mass="6798">MSPIYRSSELFTRRLTRHKRNWYKMAYIYCGSLKGNGDHSRYMIKDKTARRHYPR</sequence>
<dbReference type="AlphaFoldDB" id="A0A0C3NVF4"/>
<accession>A0A0C3NVF4</accession>
<dbReference type="HOGENOM" id="CLU_3033392_0_0_1"/>
<dbReference type="EMBL" id="KN832007">
    <property type="protein sequence ID" value="KIN99208.1"/>
    <property type="molecule type" value="Genomic_DNA"/>
</dbReference>
<evidence type="ECO:0000313" key="2">
    <source>
        <dbReference type="Proteomes" id="UP000054217"/>
    </source>
</evidence>
<protein>
    <submittedName>
        <fullName evidence="1">Uncharacterized protein</fullName>
    </submittedName>
</protein>
<reference evidence="1 2" key="1">
    <citation type="submission" date="2014-04" db="EMBL/GenBank/DDBJ databases">
        <authorList>
            <consortium name="DOE Joint Genome Institute"/>
            <person name="Kuo A."/>
            <person name="Kohler A."/>
            <person name="Costa M.D."/>
            <person name="Nagy L.G."/>
            <person name="Floudas D."/>
            <person name="Copeland A."/>
            <person name="Barry K.W."/>
            <person name="Cichocki N."/>
            <person name="Veneault-Fourrey C."/>
            <person name="LaButti K."/>
            <person name="Lindquist E.A."/>
            <person name="Lipzen A."/>
            <person name="Lundell T."/>
            <person name="Morin E."/>
            <person name="Murat C."/>
            <person name="Sun H."/>
            <person name="Tunlid A."/>
            <person name="Henrissat B."/>
            <person name="Grigoriev I.V."/>
            <person name="Hibbett D.S."/>
            <person name="Martin F."/>
            <person name="Nordberg H.P."/>
            <person name="Cantor M.N."/>
            <person name="Hua S.X."/>
        </authorList>
    </citation>
    <scope>NUCLEOTIDE SEQUENCE [LARGE SCALE GENOMIC DNA]</scope>
    <source>
        <strain evidence="1 2">Marx 270</strain>
    </source>
</reference>
<dbReference type="InParanoid" id="A0A0C3NVF4"/>